<dbReference type="InterPro" id="IPR043502">
    <property type="entry name" value="DNA/RNA_pol_sf"/>
</dbReference>
<keyword evidence="2" id="KW-1185">Reference proteome</keyword>
<dbReference type="EMBL" id="JAJFAZ020000004">
    <property type="protein sequence ID" value="KAI5335403.1"/>
    <property type="molecule type" value="Genomic_DNA"/>
</dbReference>
<proteinExistence type="predicted"/>
<evidence type="ECO:0000313" key="2">
    <source>
        <dbReference type="Proteomes" id="UP001054821"/>
    </source>
</evidence>
<evidence type="ECO:0000313" key="1">
    <source>
        <dbReference type="EMBL" id="KAI5335403.1"/>
    </source>
</evidence>
<protein>
    <submittedName>
        <fullName evidence="1">Uncharacterized protein</fullName>
    </submittedName>
</protein>
<gene>
    <name evidence="1" type="ORF">L3X38_025536</name>
</gene>
<dbReference type="PANTHER" id="PTHR24559:SF439">
    <property type="entry name" value="RETROTRANSPOSON, UNCLASSIFIED-LIKE PROTEIN"/>
    <property type="match status" value="1"/>
</dbReference>
<name>A0AAD4W219_PRUDU</name>
<dbReference type="Gene3D" id="3.10.10.10">
    <property type="entry name" value="HIV Type 1 Reverse Transcriptase, subunit A, domain 1"/>
    <property type="match status" value="1"/>
</dbReference>
<dbReference type="AlphaFoldDB" id="A0AAD4W219"/>
<organism evidence="1 2">
    <name type="scientific">Prunus dulcis</name>
    <name type="common">Almond</name>
    <name type="synonym">Amygdalus dulcis</name>
    <dbReference type="NCBI Taxonomy" id="3755"/>
    <lineage>
        <taxon>Eukaryota</taxon>
        <taxon>Viridiplantae</taxon>
        <taxon>Streptophyta</taxon>
        <taxon>Embryophyta</taxon>
        <taxon>Tracheophyta</taxon>
        <taxon>Spermatophyta</taxon>
        <taxon>Magnoliopsida</taxon>
        <taxon>eudicotyledons</taxon>
        <taxon>Gunneridae</taxon>
        <taxon>Pentapetalae</taxon>
        <taxon>rosids</taxon>
        <taxon>fabids</taxon>
        <taxon>Rosales</taxon>
        <taxon>Rosaceae</taxon>
        <taxon>Amygdaloideae</taxon>
        <taxon>Amygdaleae</taxon>
        <taxon>Prunus</taxon>
    </lineage>
</organism>
<accession>A0AAD4W219</accession>
<comment type="caution">
    <text evidence="1">The sequence shown here is derived from an EMBL/GenBank/DDBJ whole genome shotgun (WGS) entry which is preliminary data.</text>
</comment>
<sequence>MPSEEENQRELKGDQLKVKRRTIIHTRKTLSQQKKSDDEEAEVLAVHHVTIKELDEEEPFEDEIQNALAALEDGGQATVDELKELNLDANEDPRPVFEMPGLDPKVAVHHLAVKPGTPLIKQTQHRFRPELLGQNEAEVDKLIATEFIREVKYPTWIANIVLVKKKITRQICICVDFRNLNEACSKDDFLSW</sequence>
<dbReference type="InterPro" id="IPR053134">
    <property type="entry name" value="RNA-dir_DNA_polymerase"/>
</dbReference>
<dbReference type="Proteomes" id="UP001054821">
    <property type="component" value="Chromosome 4"/>
</dbReference>
<dbReference type="SUPFAM" id="SSF56672">
    <property type="entry name" value="DNA/RNA polymerases"/>
    <property type="match status" value="1"/>
</dbReference>
<reference evidence="1 2" key="1">
    <citation type="journal article" date="2022" name="G3 (Bethesda)">
        <title>Whole-genome sequence and methylome profiling of the almond [Prunus dulcis (Mill.) D.A. Webb] cultivar 'Nonpareil'.</title>
        <authorList>
            <person name="D'Amico-Willman K.M."/>
            <person name="Ouma W.Z."/>
            <person name="Meulia T."/>
            <person name="Sideli G.M."/>
            <person name="Gradziel T.M."/>
            <person name="Fresnedo-Ramirez J."/>
        </authorList>
    </citation>
    <scope>NUCLEOTIDE SEQUENCE [LARGE SCALE GENOMIC DNA]</scope>
    <source>
        <strain evidence="1">Clone GOH B32 T37-40</strain>
    </source>
</reference>
<dbReference type="PANTHER" id="PTHR24559">
    <property type="entry name" value="TRANSPOSON TY3-I GAG-POL POLYPROTEIN"/>
    <property type="match status" value="1"/>
</dbReference>